<name>A0A392MS17_9FABA</name>
<evidence type="ECO:0000313" key="1">
    <source>
        <dbReference type="EMBL" id="MCH89448.1"/>
    </source>
</evidence>
<protein>
    <submittedName>
        <fullName evidence="1">Uncharacterized protein</fullName>
    </submittedName>
</protein>
<proteinExistence type="predicted"/>
<feature type="non-terminal residue" evidence="1">
    <location>
        <position position="1"/>
    </location>
</feature>
<dbReference type="Proteomes" id="UP000265520">
    <property type="component" value="Unassembled WGS sequence"/>
</dbReference>
<evidence type="ECO:0000313" key="2">
    <source>
        <dbReference type="Proteomes" id="UP000265520"/>
    </source>
</evidence>
<accession>A0A392MS17</accession>
<comment type="caution">
    <text evidence="1">The sequence shown here is derived from an EMBL/GenBank/DDBJ whole genome shotgun (WGS) entry which is preliminary data.</text>
</comment>
<reference evidence="1 2" key="1">
    <citation type="journal article" date="2018" name="Front. Plant Sci.">
        <title>Red Clover (Trifolium pratense) and Zigzag Clover (T. medium) - A Picture of Genomic Similarities and Differences.</title>
        <authorList>
            <person name="Dluhosova J."/>
            <person name="Istvanek J."/>
            <person name="Nedelnik J."/>
            <person name="Repkova J."/>
        </authorList>
    </citation>
    <scope>NUCLEOTIDE SEQUENCE [LARGE SCALE GENOMIC DNA]</scope>
    <source>
        <strain evidence="2">cv. 10/8</strain>
        <tissue evidence="1">Leaf</tissue>
    </source>
</reference>
<organism evidence="1 2">
    <name type="scientific">Trifolium medium</name>
    <dbReference type="NCBI Taxonomy" id="97028"/>
    <lineage>
        <taxon>Eukaryota</taxon>
        <taxon>Viridiplantae</taxon>
        <taxon>Streptophyta</taxon>
        <taxon>Embryophyta</taxon>
        <taxon>Tracheophyta</taxon>
        <taxon>Spermatophyta</taxon>
        <taxon>Magnoliopsida</taxon>
        <taxon>eudicotyledons</taxon>
        <taxon>Gunneridae</taxon>
        <taxon>Pentapetalae</taxon>
        <taxon>rosids</taxon>
        <taxon>fabids</taxon>
        <taxon>Fabales</taxon>
        <taxon>Fabaceae</taxon>
        <taxon>Papilionoideae</taxon>
        <taxon>50 kb inversion clade</taxon>
        <taxon>NPAAA clade</taxon>
        <taxon>Hologalegina</taxon>
        <taxon>IRL clade</taxon>
        <taxon>Trifolieae</taxon>
        <taxon>Trifolium</taxon>
    </lineage>
</organism>
<keyword evidence="2" id="KW-1185">Reference proteome</keyword>
<dbReference type="EMBL" id="LXQA010016170">
    <property type="protein sequence ID" value="MCH89448.1"/>
    <property type="molecule type" value="Genomic_DNA"/>
</dbReference>
<sequence length="37" mass="4141">QKEMSLVEEELWRRVVAISKGSRRGFSFIGAGKIGDC</sequence>
<gene>
    <name evidence="1" type="ORF">A2U01_0010344</name>
</gene>
<dbReference type="AlphaFoldDB" id="A0A392MS17"/>